<accession>A0A6B2R0Y5</accession>
<comment type="caution">
    <text evidence="1">The sequence shown here is derived from an EMBL/GenBank/DDBJ whole genome shotgun (WGS) entry which is preliminary data.</text>
</comment>
<organism evidence="1">
    <name type="scientific">Sheuella amnicola</name>
    <dbReference type="NCBI Taxonomy" id="2707330"/>
    <lineage>
        <taxon>Bacteria</taxon>
        <taxon>Pseudomonadati</taxon>
        <taxon>Pseudomonadota</taxon>
        <taxon>Betaproteobacteria</taxon>
        <taxon>Burkholderiales</taxon>
        <taxon>Alcaligenaceae</taxon>
        <taxon>Sheuella</taxon>
    </lineage>
</organism>
<dbReference type="EMBL" id="JAAGRN010000012">
    <property type="protein sequence ID" value="NDY84426.1"/>
    <property type="molecule type" value="Genomic_DNA"/>
</dbReference>
<name>A0A6B2R0Y5_9BURK</name>
<evidence type="ECO:0000313" key="1">
    <source>
        <dbReference type="EMBL" id="NDY84426.1"/>
    </source>
</evidence>
<reference evidence="1" key="1">
    <citation type="submission" date="2020-02" db="EMBL/GenBank/DDBJ databases">
        <authorList>
            <person name="Chen W.-M."/>
        </authorList>
    </citation>
    <scope>NUCLEOTIDE SEQUENCE</scope>
    <source>
        <strain evidence="1">NBD-18</strain>
    </source>
</reference>
<dbReference type="RefSeq" id="WP_163656242.1">
    <property type="nucleotide sequence ID" value="NZ_JAAGRN010000012.1"/>
</dbReference>
<proteinExistence type="predicted"/>
<protein>
    <submittedName>
        <fullName evidence="1">Uncharacterized protein</fullName>
    </submittedName>
</protein>
<dbReference type="AlphaFoldDB" id="A0A6B2R0Y5"/>
<sequence>MQTITTKYLGPTNYRGSRIKASTTTGIHITRPFNHVHSGVMVHAVVAMELAKSLGWQGQMIAGDTRTGYVFVFSSGERFDI</sequence>
<gene>
    <name evidence="1" type="ORF">G3I67_14430</name>
</gene>